<accession>G0U3W4</accession>
<sequence>MYESFATLTRAYTEDALRELKSLNASSSECLRAHMRLAESEMQALEAQERYLQDMAALSQRQRLDTAARRRSVAQSRRDELLRKIEQLTNQSASTETQPRRQLQQWAAIYSELALYRERLAYLLACPSTAGVAVAREEHAGAFASDSWATLVSAVTTGFAMLERNGGSNRSSSSLFTDDLRQQLDGIQKLQLQAAGLLNVERKRRRLRREGTAELFKDQEKLLLWCSEQLATLKELKSLSGLRKFLDSFSCNVGVMDTNFLVLLERSDALGPSSAVREALLEVNRAWTELSVFAYQMTREAVNDGHTASGVEDGCRRWSELFEQRVKRTLVETCATSSHNEEVHEALPQSLQESGDALLTDFRNVCVVMHHISELSMRQECVAPHEESLCQALLTPLSVLTHTFTGNVDFAIHREYVERLREVGDWLDSRATGKAFGRLITRVGRLRDVARRLLDSLPLEEENMGSTLK</sequence>
<proteinExistence type="predicted"/>
<reference evidence="2" key="1">
    <citation type="journal article" date="2012" name="Proc. Natl. Acad. Sci. U.S.A.">
        <title>Antigenic diversity is generated by distinct evolutionary mechanisms in African trypanosome species.</title>
        <authorList>
            <person name="Jackson A.P."/>
            <person name="Berry A."/>
            <person name="Aslett M."/>
            <person name="Allison H.C."/>
            <person name="Burton P."/>
            <person name="Vavrova-Anderson J."/>
            <person name="Brown R."/>
            <person name="Browne H."/>
            <person name="Corton N."/>
            <person name="Hauser H."/>
            <person name="Gamble J."/>
            <person name="Gilderthorp R."/>
            <person name="Marcello L."/>
            <person name="McQuillan J."/>
            <person name="Otto T.D."/>
            <person name="Quail M.A."/>
            <person name="Sanders M.J."/>
            <person name="van Tonder A."/>
            <person name="Ginger M.L."/>
            <person name="Field M.C."/>
            <person name="Barry J.D."/>
            <person name="Hertz-Fowler C."/>
            <person name="Berriman M."/>
        </authorList>
    </citation>
    <scope>NUCLEOTIDE SEQUENCE</scope>
    <source>
        <strain evidence="2">Y486</strain>
    </source>
</reference>
<feature type="coiled-coil region" evidence="1">
    <location>
        <begin position="28"/>
        <end position="98"/>
    </location>
</feature>
<evidence type="ECO:0000256" key="1">
    <source>
        <dbReference type="SAM" id="Coils"/>
    </source>
</evidence>
<dbReference type="EMBL" id="HE573025">
    <property type="protein sequence ID" value="CCC50205.1"/>
    <property type="molecule type" value="Genomic_DNA"/>
</dbReference>
<dbReference type="AlphaFoldDB" id="G0U3W4"/>
<organism evidence="2">
    <name type="scientific">Trypanosoma vivax (strain Y486)</name>
    <dbReference type="NCBI Taxonomy" id="1055687"/>
    <lineage>
        <taxon>Eukaryota</taxon>
        <taxon>Discoba</taxon>
        <taxon>Euglenozoa</taxon>
        <taxon>Kinetoplastea</taxon>
        <taxon>Metakinetoplastina</taxon>
        <taxon>Trypanosomatida</taxon>
        <taxon>Trypanosomatidae</taxon>
        <taxon>Trypanosoma</taxon>
        <taxon>Duttonella</taxon>
    </lineage>
</organism>
<gene>
    <name evidence="2" type="ORF">TVY486_0900280</name>
</gene>
<protein>
    <submittedName>
        <fullName evidence="2">Uncharacterized protein</fullName>
    </submittedName>
</protein>
<dbReference type="OMA" id="DIVCTHL"/>
<dbReference type="VEuPathDB" id="TriTrypDB:TvY486_0900280"/>
<keyword evidence="1" id="KW-0175">Coiled coil</keyword>
<name>G0U3W4_TRYVY</name>
<evidence type="ECO:0000313" key="2">
    <source>
        <dbReference type="EMBL" id="CCC50205.1"/>
    </source>
</evidence>